<dbReference type="EMBL" id="ML179078">
    <property type="protein sequence ID" value="THV02288.1"/>
    <property type="molecule type" value="Genomic_DNA"/>
</dbReference>
<reference evidence="3 4" key="1">
    <citation type="journal article" date="2019" name="Nat. Ecol. Evol.">
        <title>Megaphylogeny resolves global patterns of mushroom evolution.</title>
        <authorList>
            <person name="Varga T."/>
            <person name="Krizsan K."/>
            <person name="Foldi C."/>
            <person name="Dima B."/>
            <person name="Sanchez-Garcia M."/>
            <person name="Sanchez-Ramirez S."/>
            <person name="Szollosi G.J."/>
            <person name="Szarkandi J.G."/>
            <person name="Papp V."/>
            <person name="Albert L."/>
            <person name="Andreopoulos W."/>
            <person name="Angelini C."/>
            <person name="Antonin V."/>
            <person name="Barry K.W."/>
            <person name="Bougher N.L."/>
            <person name="Buchanan P."/>
            <person name="Buyck B."/>
            <person name="Bense V."/>
            <person name="Catcheside P."/>
            <person name="Chovatia M."/>
            <person name="Cooper J."/>
            <person name="Damon W."/>
            <person name="Desjardin D."/>
            <person name="Finy P."/>
            <person name="Geml J."/>
            <person name="Haridas S."/>
            <person name="Hughes K."/>
            <person name="Justo A."/>
            <person name="Karasinski D."/>
            <person name="Kautmanova I."/>
            <person name="Kiss B."/>
            <person name="Kocsube S."/>
            <person name="Kotiranta H."/>
            <person name="LaButti K.M."/>
            <person name="Lechner B.E."/>
            <person name="Liimatainen K."/>
            <person name="Lipzen A."/>
            <person name="Lukacs Z."/>
            <person name="Mihaltcheva S."/>
            <person name="Morgado L.N."/>
            <person name="Niskanen T."/>
            <person name="Noordeloos M.E."/>
            <person name="Ohm R.A."/>
            <person name="Ortiz-Santana B."/>
            <person name="Ovrebo C."/>
            <person name="Racz N."/>
            <person name="Riley R."/>
            <person name="Savchenko A."/>
            <person name="Shiryaev A."/>
            <person name="Soop K."/>
            <person name="Spirin V."/>
            <person name="Szebenyi C."/>
            <person name="Tomsovsky M."/>
            <person name="Tulloss R.E."/>
            <person name="Uehling J."/>
            <person name="Grigoriev I.V."/>
            <person name="Vagvolgyi C."/>
            <person name="Papp T."/>
            <person name="Martin F.M."/>
            <person name="Miettinen O."/>
            <person name="Hibbett D.S."/>
            <person name="Nagy L.G."/>
        </authorList>
    </citation>
    <scope>NUCLEOTIDE SEQUENCE [LARGE SCALE GENOMIC DNA]</scope>
    <source>
        <strain evidence="3 4">CBS 962.96</strain>
    </source>
</reference>
<dbReference type="Gene3D" id="1.20.1280.50">
    <property type="match status" value="1"/>
</dbReference>
<dbReference type="Pfam" id="PF12937">
    <property type="entry name" value="F-box-like"/>
    <property type="match status" value="1"/>
</dbReference>
<evidence type="ECO:0000313" key="4">
    <source>
        <dbReference type="Proteomes" id="UP000297245"/>
    </source>
</evidence>
<dbReference type="InterPro" id="IPR001810">
    <property type="entry name" value="F-box_dom"/>
</dbReference>
<organism evidence="3 4">
    <name type="scientific">Dendrothele bispora (strain CBS 962.96)</name>
    <dbReference type="NCBI Taxonomy" id="1314807"/>
    <lineage>
        <taxon>Eukaryota</taxon>
        <taxon>Fungi</taxon>
        <taxon>Dikarya</taxon>
        <taxon>Basidiomycota</taxon>
        <taxon>Agaricomycotina</taxon>
        <taxon>Agaricomycetes</taxon>
        <taxon>Agaricomycetidae</taxon>
        <taxon>Agaricales</taxon>
        <taxon>Agaricales incertae sedis</taxon>
        <taxon>Dendrothele</taxon>
    </lineage>
</organism>
<dbReference type="AlphaFoldDB" id="A0A4S8MHW0"/>
<name>A0A4S8MHW0_DENBC</name>
<feature type="domain" description="F-box" evidence="2">
    <location>
        <begin position="24"/>
        <end position="78"/>
    </location>
</feature>
<sequence>MAQRRLLRATEQITDAIAATNQFDKVPTEIILEIFRFACLVLVDDSITAYSRPPAVISISEVCRRWRDILLATPQLWSLVLVAFRFGITEKGHYGIQQWLERSEDNHNGRIYPLDVSVMPDICGPGLDPAFWRSSNQFRGLVPSLLQYRHRWREFRFDHSLKDVCTLVAHPLFRNSGVLDCLEKFVLGASSNHWPDPASSRRFPDPTLSESPLFFPHGDWLFNVGKLPDRAPNLNVMVLRSIGRPTNIIDVVVIPRMSAQLTVLELNNVVSVRYWGPAFVRDLLLSCPALETATFDQVYHGWEPIRTPEWRDELDVVLNLKALDLDLERGGAEWVLANLKLPKLESLHISVITGRSTNDDQFATTTPLFNEILVRLQENSRFPLKKLSLKNVSHLSANYLDQFLRGVNYTLEELCLLNTRDFPLATLVERLQDEYPEMQSLLAQDLGFWLPSPTPVLPKLGYLAMLGYMANPIEAEGIITFVLRRACSEGWTLPETYGYCTPLRQALIGLKPSWLNGALWDRLLEIQEYGNGELRIGPRPTPLGTGVYKLNHYAADESVKSKTSDASCFDSNGDESKTLGNRTGPKENTDLA</sequence>
<proteinExistence type="predicted"/>
<accession>A0A4S8MHW0</accession>
<dbReference type="Proteomes" id="UP000297245">
    <property type="component" value="Unassembled WGS sequence"/>
</dbReference>
<gene>
    <name evidence="3" type="ORF">K435DRAFT_852934</name>
</gene>
<feature type="region of interest" description="Disordered" evidence="1">
    <location>
        <begin position="557"/>
        <end position="592"/>
    </location>
</feature>
<evidence type="ECO:0000313" key="3">
    <source>
        <dbReference type="EMBL" id="THV02288.1"/>
    </source>
</evidence>
<evidence type="ECO:0000259" key="2">
    <source>
        <dbReference type="Pfam" id="PF12937"/>
    </source>
</evidence>
<protein>
    <recommendedName>
        <fullName evidence="2">F-box domain-containing protein</fullName>
    </recommendedName>
</protein>
<evidence type="ECO:0000256" key="1">
    <source>
        <dbReference type="SAM" id="MobiDB-lite"/>
    </source>
</evidence>
<dbReference type="OrthoDB" id="3365698at2759"/>
<keyword evidence="4" id="KW-1185">Reference proteome</keyword>